<gene>
    <name evidence="2" type="ORF">NEZAVI_LOCUS5567</name>
</gene>
<evidence type="ECO:0000313" key="3">
    <source>
        <dbReference type="Proteomes" id="UP001152798"/>
    </source>
</evidence>
<organism evidence="2 3">
    <name type="scientific">Nezara viridula</name>
    <name type="common">Southern green stink bug</name>
    <name type="synonym">Cimex viridulus</name>
    <dbReference type="NCBI Taxonomy" id="85310"/>
    <lineage>
        <taxon>Eukaryota</taxon>
        <taxon>Metazoa</taxon>
        <taxon>Ecdysozoa</taxon>
        <taxon>Arthropoda</taxon>
        <taxon>Hexapoda</taxon>
        <taxon>Insecta</taxon>
        <taxon>Pterygota</taxon>
        <taxon>Neoptera</taxon>
        <taxon>Paraneoptera</taxon>
        <taxon>Hemiptera</taxon>
        <taxon>Heteroptera</taxon>
        <taxon>Panheteroptera</taxon>
        <taxon>Pentatomomorpha</taxon>
        <taxon>Pentatomoidea</taxon>
        <taxon>Pentatomidae</taxon>
        <taxon>Pentatominae</taxon>
        <taxon>Nezara</taxon>
    </lineage>
</organism>
<dbReference type="EMBL" id="OV725079">
    <property type="protein sequence ID" value="CAH1395259.1"/>
    <property type="molecule type" value="Genomic_DNA"/>
</dbReference>
<evidence type="ECO:0000313" key="2">
    <source>
        <dbReference type="EMBL" id="CAH1395259.1"/>
    </source>
</evidence>
<feature type="transmembrane region" description="Helical" evidence="1">
    <location>
        <begin position="118"/>
        <end position="138"/>
    </location>
</feature>
<protein>
    <submittedName>
        <fullName evidence="2">Uncharacterized protein</fullName>
    </submittedName>
</protein>
<keyword evidence="1" id="KW-0472">Membrane</keyword>
<keyword evidence="1" id="KW-1133">Transmembrane helix</keyword>
<evidence type="ECO:0000256" key="1">
    <source>
        <dbReference type="SAM" id="Phobius"/>
    </source>
</evidence>
<dbReference type="AlphaFoldDB" id="A0A9P0E781"/>
<reference evidence="2" key="1">
    <citation type="submission" date="2022-01" db="EMBL/GenBank/DDBJ databases">
        <authorList>
            <person name="King R."/>
        </authorList>
    </citation>
    <scope>NUCLEOTIDE SEQUENCE</scope>
</reference>
<accession>A0A9P0E781</accession>
<proteinExistence type="predicted"/>
<name>A0A9P0E781_NEZVI</name>
<sequence length="152" mass="17558">MKILNNEYAEEGIAKKDLMKSSYEPWNRDVTSGPQLAGLLARLVWTGLWVVSFRFFSSQPIRTGFRYVVAYRRNWFKAVWMSQRDTVSENADPAVNSFPLPPYHQQFMKMRRLGSDTTLHFPWAGYVLSFYGGLRAYLSLLSVFSRDGALQS</sequence>
<keyword evidence="1" id="KW-0812">Transmembrane</keyword>
<dbReference type="Proteomes" id="UP001152798">
    <property type="component" value="Chromosome 3"/>
</dbReference>
<keyword evidence="3" id="KW-1185">Reference proteome</keyword>